<dbReference type="Pfam" id="PF03007">
    <property type="entry name" value="WS_DGAT_cat"/>
    <property type="match status" value="1"/>
</dbReference>
<keyword evidence="7" id="KW-0319">Glycerol metabolism</keyword>
<keyword evidence="14" id="KW-1185">Reference proteome</keyword>
<dbReference type="AlphaFoldDB" id="K6WDX2"/>
<comment type="caution">
    <text evidence="13">The sequence shown here is derived from an EMBL/GenBank/DDBJ whole genome shotgun (WGS) entry which is preliminary data.</text>
</comment>
<dbReference type="GO" id="GO:0006071">
    <property type="term" value="P:glycerol metabolic process"/>
    <property type="evidence" value="ECO:0007669"/>
    <property type="project" value="UniProtKB-KW"/>
</dbReference>
<feature type="domain" description="O-acyltransferase WSD1-like N-terminal" evidence="11">
    <location>
        <begin position="1"/>
        <end position="271"/>
    </location>
</feature>
<evidence type="ECO:0000256" key="8">
    <source>
        <dbReference type="ARBA" id="ARBA00023098"/>
    </source>
</evidence>
<evidence type="ECO:0000256" key="3">
    <source>
        <dbReference type="ARBA" id="ARBA00009587"/>
    </source>
</evidence>
<dbReference type="PANTHER" id="PTHR31650">
    <property type="entry name" value="O-ACYLTRANSFERASE (WSD1-LIKE) FAMILY PROTEIN"/>
    <property type="match status" value="1"/>
</dbReference>
<evidence type="ECO:0000256" key="1">
    <source>
        <dbReference type="ARBA" id="ARBA00004771"/>
    </source>
</evidence>
<dbReference type="eggNOG" id="COG1020">
    <property type="taxonomic scope" value="Bacteria"/>
</dbReference>
<dbReference type="GO" id="GO:0004144">
    <property type="term" value="F:diacylglycerol O-acyltransferase activity"/>
    <property type="evidence" value="ECO:0007669"/>
    <property type="project" value="UniProtKB-EC"/>
</dbReference>
<dbReference type="GO" id="GO:0019432">
    <property type="term" value="P:triglyceride biosynthetic process"/>
    <property type="evidence" value="ECO:0007669"/>
    <property type="project" value="UniProtKB-UniPathway"/>
</dbReference>
<accession>K6WDX2</accession>
<dbReference type="GO" id="GO:0071731">
    <property type="term" value="P:response to nitric oxide"/>
    <property type="evidence" value="ECO:0007669"/>
    <property type="project" value="TreeGrafter"/>
</dbReference>
<evidence type="ECO:0000259" key="12">
    <source>
        <dbReference type="Pfam" id="PF06974"/>
    </source>
</evidence>
<dbReference type="InterPro" id="IPR045034">
    <property type="entry name" value="O-acyltransferase_WSD1-like"/>
</dbReference>
<dbReference type="GO" id="GO:0001666">
    <property type="term" value="P:response to hypoxia"/>
    <property type="evidence" value="ECO:0007669"/>
    <property type="project" value="TreeGrafter"/>
</dbReference>
<dbReference type="SUPFAM" id="SSF52777">
    <property type="entry name" value="CoA-dependent acyltransferases"/>
    <property type="match status" value="1"/>
</dbReference>
<gene>
    <name evidence="13" type="ORF">GORHZ_154_00250</name>
</gene>
<comment type="similarity">
    <text evidence="3">Belongs to the long-chain O-acyltransferase family.</text>
</comment>
<organism evidence="13 14">
    <name type="scientific">Gordonia rhizosphera NBRC 16068</name>
    <dbReference type="NCBI Taxonomy" id="1108045"/>
    <lineage>
        <taxon>Bacteria</taxon>
        <taxon>Bacillati</taxon>
        <taxon>Actinomycetota</taxon>
        <taxon>Actinomycetes</taxon>
        <taxon>Mycobacteriales</taxon>
        <taxon>Gordoniaceae</taxon>
        <taxon>Gordonia</taxon>
    </lineage>
</organism>
<keyword evidence="9 13" id="KW-0012">Acyltransferase</keyword>
<dbReference type="EMBL" id="BAHC01000154">
    <property type="protein sequence ID" value="GAB91936.1"/>
    <property type="molecule type" value="Genomic_DNA"/>
</dbReference>
<keyword evidence="5" id="KW-0444">Lipid biosynthesis</keyword>
<evidence type="ECO:0000313" key="14">
    <source>
        <dbReference type="Proteomes" id="UP000008363"/>
    </source>
</evidence>
<dbReference type="InterPro" id="IPR009721">
    <property type="entry name" value="O-acyltransferase_WSD1_C"/>
</dbReference>
<evidence type="ECO:0000313" key="13">
    <source>
        <dbReference type="EMBL" id="GAB91936.1"/>
    </source>
</evidence>
<feature type="domain" description="O-acyltransferase WSD1 C-terminal" evidence="12">
    <location>
        <begin position="313"/>
        <end position="436"/>
    </location>
</feature>
<dbReference type="GO" id="GO:0005886">
    <property type="term" value="C:plasma membrane"/>
    <property type="evidence" value="ECO:0007669"/>
    <property type="project" value="TreeGrafter"/>
</dbReference>
<dbReference type="Proteomes" id="UP000008363">
    <property type="component" value="Unassembled WGS sequence"/>
</dbReference>
<evidence type="ECO:0000256" key="10">
    <source>
        <dbReference type="ARBA" id="ARBA00048109"/>
    </source>
</evidence>
<dbReference type="GO" id="GO:0051701">
    <property type="term" value="P:biological process involved in interaction with host"/>
    <property type="evidence" value="ECO:0007669"/>
    <property type="project" value="TreeGrafter"/>
</dbReference>
<evidence type="ECO:0000256" key="7">
    <source>
        <dbReference type="ARBA" id="ARBA00022798"/>
    </source>
</evidence>
<evidence type="ECO:0000256" key="4">
    <source>
        <dbReference type="ARBA" id="ARBA00013244"/>
    </source>
</evidence>
<dbReference type="UniPathway" id="UPA00282"/>
<dbReference type="InterPro" id="IPR004255">
    <property type="entry name" value="O-acyltransferase_WSD1_N"/>
</dbReference>
<sequence length="461" mass="49581">MDAVFLDVEEPGPSVAIGSAIVADGPAPTLQETRDFVASRIALTPRLQQRIVPSSLRIRRPVWEHVEADLTHHIREIDMGGDGSDAALEQVVSRIMEIPLDFDRPLWDMHLLTGLGDGFGMVTRIHHVVADGQGSVLVLGHLLDTDADGTTTLTDALLAAGNRSPARSGTEGSARDHLIASVADGGDRLMRALRTSLHPGEAATAMVDAGRKAGEQFVSTAEAVRTWTTPRFGSLIGGSPGVRRHWHMAQVPIADVKALKNAFDCTLNDVVMALVSGGYALMMQRRDQPTDGKYLKVVIPVSVRAPLDVTSNNQVSGLLTQLPVSGTAVERLTWIKGHINKVKHSGEAESIKAITDMFNVAPAAIQTVAVRHRGPLPEWMVDTLVTNVPGPPFPIYYQGRRVRQMLPTVALGRPLWCLVAVISFGEELSFGISTGEGGEQAGRDIREGILQTLSELQEASS</sequence>
<evidence type="ECO:0000256" key="5">
    <source>
        <dbReference type="ARBA" id="ARBA00022516"/>
    </source>
</evidence>
<comment type="catalytic activity">
    <reaction evidence="10">
        <text>an acyl-CoA + a 1,2-diacyl-sn-glycerol = a triacyl-sn-glycerol + CoA</text>
        <dbReference type="Rhea" id="RHEA:10868"/>
        <dbReference type="ChEBI" id="CHEBI:17815"/>
        <dbReference type="ChEBI" id="CHEBI:57287"/>
        <dbReference type="ChEBI" id="CHEBI:58342"/>
        <dbReference type="ChEBI" id="CHEBI:64615"/>
        <dbReference type="EC" id="2.3.1.20"/>
    </reaction>
</comment>
<evidence type="ECO:0000256" key="2">
    <source>
        <dbReference type="ARBA" id="ARBA00005189"/>
    </source>
</evidence>
<dbReference type="PANTHER" id="PTHR31650:SF1">
    <property type="entry name" value="WAX ESTER SYNTHASE_DIACYLGLYCEROL ACYLTRANSFERASE 4-RELATED"/>
    <property type="match status" value="1"/>
</dbReference>
<comment type="pathway">
    <text evidence="2">Lipid metabolism.</text>
</comment>
<evidence type="ECO:0000259" key="11">
    <source>
        <dbReference type="Pfam" id="PF03007"/>
    </source>
</evidence>
<comment type="pathway">
    <text evidence="1">Glycerolipid metabolism; triacylglycerol biosynthesis.</text>
</comment>
<keyword evidence="6 13" id="KW-0808">Transferase</keyword>
<evidence type="ECO:0000256" key="9">
    <source>
        <dbReference type="ARBA" id="ARBA00023315"/>
    </source>
</evidence>
<dbReference type="Pfam" id="PF06974">
    <property type="entry name" value="WS_DGAT_C"/>
    <property type="match status" value="1"/>
</dbReference>
<dbReference type="STRING" id="1108045.GORHZ_154_00250"/>
<dbReference type="EC" id="2.3.1.20" evidence="4"/>
<keyword evidence="8" id="KW-0443">Lipid metabolism</keyword>
<protein>
    <recommendedName>
        <fullName evidence="4">diacylglycerol O-acyltransferase</fullName>
        <ecNumber evidence="4">2.3.1.20</ecNumber>
    </recommendedName>
</protein>
<evidence type="ECO:0000256" key="6">
    <source>
        <dbReference type="ARBA" id="ARBA00022679"/>
    </source>
</evidence>
<name>K6WDX2_9ACTN</name>
<proteinExistence type="inferred from homology"/>
<reference evidence="13 14" key="1">
    <citation type="submission" date="2012-08" db="EMBL/GenBank/DDBJ databases">
        <title>Whole genome shotgun sequence of Gordonia rhizosphera NBRC 16068.</title>
        <authorList>
            <person name="Takarada H."/>
            <person name="Isaki S."/>
            <person name="Hosoyama A."/>
            <person name="Tsuchikane K."/>
            <person name="Katsumata H."/>
            <person name="Baba S."/>
            <person name="Ohji S."/>
            <person name="Yamazaki S."/>
            <person name="Fujita N."/>
        </authorList>
    </citation>
    <scope>NUCLEOTIDE SEQUENCE [LARGE SCALE GENOMIC DNA]</scope>
    <source>
        <strain evidence="13 14">NBRC 16068</strain>
    </source>
</reference>